<feature type="domain" description="PPIase FKBP-type" evidence="11">
    <location>
        <begin position="87"/>
        <end position="178"/>
    </location>
</feature>
<dbReference type="PANTHER" id="PTHR47861">
    <property type="entry name" value="FKBP-TYPE PEPTIDYL-PROLYL CIS-TRANS ISOMERASE SLYD"/>
    <property type="match status" value="1"/>
</dbReference>
<evidence type="ECO:0000256" key="5">
    <source>
        <dbReference type="ARBA" id="ARBA00023110"/>
    </source>
</evidence>
<evidence type="ECO:0000313" key="12">
    <source>
        <dbReference type="EMBL" id="QEO10339.1"/>
    </source>
</evidence>
<gene>
    <name evidence="12" type="ORF">FLP23_10175</name>
</gene>
<comment type="subcellular location">
    <subcellularLocation>
        <location evidence="2">Cytoplasm</location>
    </subcellularLocation>
</comment>
<dbReference type="Proteomes" id="UP000322159">
    <property type="component" value="Chromosome"/>
</dbReference>
<keyword evidence="6" id="KW-0143">Chaperone</keyword>
<comment type="function">
    <text evidence="8">Also involved in hydrogenase metallocenter assembly, probably by participating in the nickel insertion step. This function in hydrogenase biosynthesis requires chaperone activity and the presence of the metal-binding domain, but not PPIase activity.</text>
</comment>
<protein>
    <recommendedName>
        <fullName evidence="9">peptidylprolyl isomerase</fullName>
        <ecNumber evidence="9">5.2.1.8</ecNumber>
    </recommendedName>
</protein>
<dbReference type="InterPro" id="IPR001179">
    <property type="entry name" value="PPIase_FKBP_dom"/>
</dbReference>
<dbReference type="PROSITE" id="PS50059">
    <property type="entry name" value="FKBP_PPIASE"/>
    <property type="match status" value="2"/>
</dbReference>
<evidence type="ECO:0000256" key="8">
    <source>
        <dbReference type="ARBA" id="ARBA00037071"/>
    </source>
</evidence>
<dbReference type="AlphaFoldDB" id="A0A5C1YAU0"/>
<evidence type="ECO:0000259" key="11">
    <source>
        <dbReference type="PROSITE" id="PS50059"/>
    </source>
</evidence>
<evidence type="ECO:0000256" key="1">
    <source>
        <dbReference type="ARBA" id="ARBA00000971"/>
    </source>
</evidence>
<dbReference type="InterPro" id="IPR046357">
    <property type="entry name" value="PPIase_dom_sf"/>
</dbReference>
<dbReference type="EMBL" id="CP043504">
    <property type="protein sequence ID" value="QEO10339.1"/>
    <property type="molecule type" value="Genomic_DNA"/>
</dbReference>
<proteinExistence type="inferred from homology"/>
<dbReference type="PROSITE" id="PS51257">
    <property type="entry name" value="PROKAR_LIPOPROTEIN"/>
    <property type="match status" value="1"/>
</dbReference>
<evidence type="ECO:0000256" key="3">
    <source>
        <dbReference type="ARBA" id="ARBA00006577"/>
    </source>
</evidence>
<keyword evidence="5 9" id="KW-0697">Rotamase</keyword>
<name>A0A5C1YAU0_9MICO</name>
<comment type="catalytic activity">
    <reaction evidence="1 9">
        <text>[protein]-peptidylproline (omega=180) = [protein]-peptidylproline (omega=0)</text>
        <dbReference type="Rhea" id="RHEA:16237"/>
        <dbReference type="Rhea" id="RHEA-COMP:10747"/>
        <dbReference type="Rhea" id="RHEA-COMP:10748"/>
        <dbReference type="ChEBI" id="CHEBI:83833"/>
        <dbReference type="ChEBI" id="CHEBI:83834"/>
        <dbReference type="EC" id="5.2.1.8"/>
    </reaction>
</comment>
<dbReference type="GO" id="GO:0042026">
    <property type="term" value="P:protein refolding"/>
    <property type="evidence" value="ECO:0007669"/>
    <property type="project" value="UniProtKB-ARBA"/>
</dbReference>
<keyword evidence="7 9" id="KW-0413">Isomerase</keyword>
<dbReference type="SUPFAM" id="SSF54534">
    <property type="entry name" value="FKBP-like"/>
    <property type="match status" value="2"/>
</dbReference>
<evidence type="ECO:0000256" key="10">
    <source>
        <dbReference type="SAM" id="SignalP"/>
    </source>
</evidence>
<comment type="similarity">
    <text evidence="3">Belongs to the FKBP-type PPIase family.</text>
</comment>
<organism evidence="12 13">
    <name type="scientific">Protaetiibacter larvae</name>
    <dbReference type="NCBI Taxonomy" id="2592654"/>
    <lineage>
        <taxon>Bacteria</taxon>
        <taxon>Bacillati</taxon>
        <taxon>Actinomycetota</taxon>
        <taxon>Actinomycetes</taxon>
        <taxon>Micrococcales</taxon>
        <taxon>Microbacteriaceae</taxon>
        <taxon>Protaetiibacter</taxon>
    </lineage>
</organism>
<sequence>MPRALPALTVAALAVALVGCSATTPEPEKTDAPVAAECASSGSVSESIDVTGELGSAPTVDFDAPLELDATQRTVVIEGDGDAVPKGAIVSVDFTLYNGANGELLTTTGYAEGEPARLVLDPIQLLPGLVKSIVCTPVGSRVVGAVPAADAFGDQGLSNLGIAPGEPVVFVIDVLEIIPARAIGEQQEAPAGFPAVDLAEDGTPTITIPQDFALPTETASAVLIRGAGAEVQATDTIWIQYQGVDAETGEIFDQTWGRGPYSGSASGFITGFTNALVGQTVGSQFIVVIPPKDGYGEASDANTNQLAGKTLIFVVDVLAASPGN</sequence>
<dbReference type="Gene3D" id="3.10.50.40">
    <property type="match status" value="2"/>
</dbReference>
<evidence type="ECO:0000256" key="7">
    <source>
        <dbReference type="ARBA" id="ARBA00023235"/>
    </source>
</evidence>
<evidence type="ECO:0000256" key="6">
    <source>
        <dbReference type="ARBA" id="ARBA00023186"/>
    </source>
</evidence>
<keyword evidence="13" id="KW-1185">Reference proteome</keyword>
<dbReference type="RefSeq" id="WP_149325756.1">
    <property type="nucleotide sequence ID" value="NZ_CP043504.1"/>
</dbReference>
<reference evidence="12 13" key="1">
    <citation type="submission" date="2019-09" db="EMBL/GenBank/DDBJ databases">
        <title>Genome sequencing of strain KACC 19322.</title>
        <authorList>
            <person name="Heo J."/>
            <person name="Kim S.-J."/>
            <person name="Kim J.-S."/>
            <person name="Hong S.-B."/>
            <person name="Kwon S.-W."/>
        </authorList>
    </citation>
    <scope>NUCLEOTIDE SEQUENCE [LARGE SCALE GENOMIC DNA]</scope>
    <source>
        <strain evidence="12 13">KACC 19322</strain>
    </source>
</reference>
<keyword evidence="10" id="KW-0732">Signal</keyword>
<dbReference type="KEGG" id="lyk:FLP23_10175"/>
<evidence type="ECO:0000256" key="2">
    <source>
        <dbReference type="ARBA" id="ARBA00004496"/>
    </source>
</evidence>
<evidence type="ECO:0000256" key="9">
    <source>
        <dbReference type="PROSITE-ProRule" id="PRU00277"/>
    </source>
</evidence>
<evidence type="ECO:0000313" key="13">
    <source>
        <dbReference type="Proteomes" id="UP000322159"/>
    </source>
</evidence>
<feature type="domain" description="PPIase FKBP-type" evidence="11">
    <location>
        <begin position="234"/>
        <end position="321"/>
    </location>
</feature>
<evidence type="ECO:0000256" key="4">
    <source>
        <dbReference type="ARBA" id="ARBA00022490"/>
    </source>
</evidence>
<dbReference type="PANTHER" id="PTHR47861:SF3">
    <property type="entry name" value="FKBP-TYPE PEPTIDYL-PROLYL CIS-TRANS ISOMERASE SLYD"/>
    <property type="match status" value="1"/>
</dbReference>
<accession>A0A5C1YAU0</accession>
<feature type="signal peptide" evidence="10">
    <location>
        <begin position="1"/>
        <end position="22"/>
    </location>
</feature>
<dbReference type="OrthoDB" id="25996at2"/>
<dbReference type="Pfam" id="PF00254">
    <property type="entry name" value="FKBP_C"/>
    <property type="match status" value="2"/>
</dbReference>
<dbReference type="EC" id="5.2.1.8" evidence="9"/>
<dbReference type="GO" id="GO:0005737">
    <property type="term" value="C:cytoplasm"/>
    <property type="evidence" value="ECO:0007669"/>
    <property type="project" value="UniProtKB-SubCell"/>
</dbReference>
<keyword evidence="4" id="KW-0963">Cytoplasm</keyword>
<feature type="chain" id="PRO_5039612621" description="peptidylprolyl isomerase" evidence="10">
    <location>
        <begin position="23"/>
        <end position="324"/>
    </location>
</feature>
<dbReference type="GO" id="GO:0003755">
    <property type="term" value="F:peptidyl-prolyl cis-trans isomerase activity"/>
    <property type="evidence" value="ECO:0007669"/>
    <property type="project" value="UniProtKB-KW"/>
</dbReference>